<organism evidence="5 6">
    <name type="scientific">Eragrostis curvula</name>
    <name type="common">weeping love grass</name>
    <dbReference type="NCBI Taxonomy" id="38414"/>
    <lineage>
        <taxon>Eukaryota</taxon>
        <taxon>Viridiplantae</taxon>
        <taxon>Streptophyta</taxon>
        <taxon>Embryophyta</taxon>
        <taxon>Tracheophyta</taxon>
        <taxon>Spermatophyta</taxon>
        <taxon>Magnoliopsida</taxon>
        <taxon>Liliopsida</taxon>
        <taxon>Poales</taxon>
        <taxon>Poaceae</taxon>
        <taxon>PACMAD clade</taxon>
        <taxon>Chloridoideae</taxon>
        <taxon>Eragrostideae</taxon>
        <taxon>Eragrostidinae</taxon>
        <taxon>Eragrostis</taxon>
    </lineage>
</organism>
<proteinExistence type="predicted"/>
<dbReference type="InterPro" id="IPR003958">
    <property type="entry name" value="CBFA_NFYB_domain"/>
</dbReference>
<evidence type="ECO:0000256" key="2">
    <source>
        <dbReference type="ARBA" id="ARBA00023242"/>
    </source>
</evidence>
<dbReference type="Gene3D" id="1.10.20.10">
    <property type="entry name" value="Histone, subunit A"/>
    <property type="match status" value="1"/>
</dbReference>
<name>A0A5J9V4J4_9POAL</name>
<dbReference type="AlphaFoldDB" id="A0A5J9V4J4"/>
<dbReference type="InterPro" id="IPR050568">
    <property type="entry name" value="Transcr_DNA_Rep_Reg"/>
</dbReference>
<reference evidence="5 6" key="1">
    <citation type="journal article" date="2019" name="Sci. Rep.">
        <title>A high-quality genome of Eragrostis curvula grass provides insights into Poaceae evolution and supports new strategies to enhance forage quality.</title>
        <authorList>
            <person name="Carballo J."/>
            <person name="Santos B.A.C.M."/>
            <person name="Zappacosta D."/>
            <person name="Garbus I."/>
            <person name="Selva J.P."/>
            <person name="Gallo C.A."/>
            <person name="Diaz A."/>
            <person name="Albertini E."/>
            <person name="Caccamo M."/>
            <person name="Echenique V."/>
        </authorList>
    </citation>
    <scope>NUCLEOTIDE SEQUENCE [LARGE SCALE GENOMIC DNA]</scope>
    <source>
        <strain evidence="6">cv. Victoria</strain>
        <tissue evidence="5">Leaf</tissue>
    </source>
</reference>
<feature type="region of interest" description="Disordered" evidence="3">
    <location>
        <begin position="1"/>
        <end position="22"/>
    </location>
</feature>
<evidence type="ECO:0000256" key="1">
    <source>
        <dbReference type="ARBA" id="ARBA00004123"/>
    </source>
</evidence>
<feature type="compositionally biased region" description="Basic and acidic residues" evidence="3">
    <location>
        <begin position="1"/>
        <end position="18"/>
    </location>
</feature>
<protein>
    <recommendedName>
        <fullName evidence="4">Transcription factor CBF/NF-Y/archaeal histone domain-containing protein</fullName>
    </recommendedName>
</protein>
<dbReference type="GO" id="GO:0006355">
    <property type="term" value="P:regulation of DNA-templated transcription"/>
    <property type="evidence" value="ECO:0007669"/>
    <property type="project" value="TreeGrafter"/>
</dbReference>
<dbReference type="GO" id="GO:0000976">
    <property type="term" value="F:transcription cis-regulatory region binding"/>
    <property type="evidence" value="ECO:0007669"/>
    <property type="project" value="TreeGrafter"/>
</dbReference>
<dbReference type="PANTHER" id="PTHR10252">
    <property type="entry name" value="HISTONE-LIKE TRANSCRIPTION FACTOR CCAAT-RELATED"/>
    <property type="match status" value="1"/>
</dbReference>
<comment type="caution">
    <text evidence="5">The sequence shown here is derived from an EMBL/GenBank/DDBJ whole genome shotgun (WGS) entry which is preliminary data.</text>
</comment>
<dbReference type="PANTHER" id="PTHR10252:SF136">
    <property type="entry name" value="TRANSCRIPTION FACTOR CBF_NF-Y_ARCHAEAL HISTONE DOMAIN-CONTAINING PROTEIN"/>
    <property type="match status" value="1"/>
</dbReference>
<evidence type="ECO:0000313" key="6">
    <source>
        <dbReference type="Proteomes" id="UP000324897"/>
    </source>
</evidence>
<dbReference type="Gramene" id="TVU30260">
    <property type="protein sequence ID" value="TVU30260"/>
    <property type="gene ID" value="EJB05_21870"/>
</dbReference>
<evidence type="ECO:0000313" key="5">
    <source>
        <dbReference type="EMBL" id="TVU30260.1"/>
    </source>
</evidence>
<dbReference type="Proteomes" id="UP000324897">
    <property type="component" value="Chromosome 1"/>
</dbReference>
<gene>
    <name evidence="5" type="ORF">EJB05_21870</name>
</gene>
<dbReference type="InterPro" id="IPR009072">
    <property type="entry name" value="Histone-fold"/>
</dbReference>
<dbReference type="GO" id="GO:0005634">
    <property type="term" value="C:nucleus"/>
    <property type="evidence" value="ECO:0007669"/>
    <property type="project" value="UniProtKB-SubCell"/>
</dbReference>
<evidence type="ECO:0000256" key="3">
    <source>
        <dbReference type="SAM" id="MobiDB-lite"/>
    </source>
</evidence>
<dbReference type="GO" id="GO:0046982">
    <property type="term" value="F:protein heterodimerization activity"/>
    <property type="evidence" value="ECO:0007669"/>
    <property type="project" value="InterPro"/>
</dbReference>
<keyword evidence="2" id="KW-0539">Nucleus</keyword>
<dbReference type="OrthoDB" id="636685at2759"/>
<dbReference type="SUPFAM" id="SSF47113">
    <property type="entry name" value="Histone-fold"/>
    <property type="match status" value="1"/>
</dbReference>
<dbReference type="EMBL" id="RWGY01000011">
    <property type="protein sequence ID" value="TVU30260.1"/>
    <property type="molecule type" value="Genomic_DNA"/>
</dbReference>
<accession>A0A5J9V4J4</accession>
<sequence length="176" mass="20311">MSTRPKEGIERSSKGKEKEEDEIDEFWRRRLEDIEKIVDFDEHVLPMACLEKIIHTNMDNMKMSSDTPLVLTKVCELFIQELSFLAWKCAKSHDRCDILESDITQAVASNESYSFLNNVFPKHEEPCMTSMDEASTSNITPQLLQEEADDENHDVENGETKIILSDDYDRVDKSST</sequence>
<evidence type="ECO:0000259" key="4">
    <source>
        <dbReference type="Pfam" id="PF00808"/>
    </source>
</evidence>
<keyword evidence="6" id="KW-1185">Reference proteome</keyword>
<feature type="domain" description="Transcription factor CBF/NF-Y/archaeal histone" evidence="4">
    <location>
        <begin position="45"/>
        <end position="107"/>
    </location>
</feature>
<comment type="subcellular location">
    <subcellularLocation>
        <location evidence="1">Nucleus</location>
    </subcellularLocation>
</comment>
<dbReference type="Pfam" id="PF00808">
    <property type="entry name" value="CBFD_NFYB_HMF"/>
    <property type="match status" value="1"/>
</dbReference>